<reference evidence="10" key="1">
    <citation type="journal article" date="2019" name="Int. J. Syst. Evol. Microbiol.">
        <title>The Global Catalogue of Microorganisms (GCM) 10K type strain sequencing project: providing services to taxonomists for standard genome sequencing and annotation.</title>
        <authorList>
            <consortium name="The Broad Institute Genomics Platform"/>
            <consortium name="The Broad Institute Genome Sequencing Center for Infectious Disease"/>
            <person name="Wu L."/>
            <person name="Ma J."/>
        </authorList>
    </citation>
    <scope>NUCLEOTIDE SEQUENCE [LARGE SCALE GENOMIC DNA]</scope>
    <source>
        <strain evidence="10">JCM 16704</strain>
    </source>
</reference>
<dbReference type="InterPro" id="IPR019833">
    <property type="entry name" value="Mn/Fe_SOD_BS"/>
</dbReference>
<evidence type="ECO:0000256" key="2">
    <source>
        <dbReference type="ARBA" id="ARBA00012682"/>
    </source>
</evidence>
<keyword evidence="6" id="KW-0732">Signal</keyword>
<evidence type="ECO:0000256" key="4">
    <source>
        <dbReference type="ARBA" id="ARBA00023002"/>
    </source>
</evidence>
<evidence type="ECO:0000256" key="6">
    <source>
        <dbReference type="SAM" id="SignalP"/>
    </source>
</evidence>
<name>A0ABP7YUI1_9SPHI</name>
<dbReference type="InterPro" id="IPR001189">
    <property type="entry name" value="Mn/Fe_SOD"/>
</dbReference>
<protein>
    <recommendedName>
        <fullName evidence="2 5">Superoxide dismutase</fullName>
        <ecNumber evidence="2 5">1.15.1.1</ecNumber>
    </recommendedName>
</protein>
<dbReference type="RefSeq" id="WP_344674655.1">
    <property type="nucleotide sequence ID" value="NZ_BAAAZI010000008.1"/>
</dbReference>
<gene>
    <name evidence="9" type="ORF">GCM10022216_20890</name>
</gene>
<organism evidence="9 10">
    <name type="scientific">Sphingobacterium kyonggiense</name>
    <dbReference type="NCBI Taxonomy" id="714075"/>
    <lineage>
        <taxon>Bacteria</taxon>
        <taxon>Pseudomonadati</taxon>
        <taxon>Bacteroidota</taxon>
        <taxon>Sphingobacteriia</taxon>
        <taxon>Sphingobacteriales</taxon>
        <taxon>Sphingobacteriaceae</taxon>
        <taxon>Sphingobacterium</taxon>
    </lineage>
</organism>
<dbReference type="InterPro" id="IPR019832">
    <property type="entry name" value="Mn/Fe_SOD_C"/>
</dbReference>
<accession>A0ABP7YUI1</accession>
<dbReference type="Pfam" id="PF02777">
    <property type="entry name" value="Sod_Fe_C"/>
    <property type="match status" value="1"/>
</dbReference>
<evidence type="ECO:0000313" key="10">
    <source>
        <dbReference type="Proteomes" id="UP001500101"/>
    </source>
</evidence>
<dbReference type="InterPro" id="IPR006311">
    <property type="entry name" value="TAT_signal"/>
</dbReference>
<comment type="similarity">
    <text evidence="1 5">Belongs to the iron/manganese superoxide dismutase family.</text>
</comment>
<feature type="domain" description="Manganese/iron superoxide dismutase N-terminal" evidence="7">
    <location>
        <begin position="41"/>
        <end position="123"/>
    </location>
</feature>
<dbReference type="EMBL" id="BAAAZI010000008">
    <property type="protein sequence ID" value="GAA4141150.1"/>
    <property type="molecule type" value="Genomic_DNA"/>
</dbReference>
<dbReference type="EC" id="1.15.1.1" evidence="2 5"/>
<dbReference type="InterPro" id="IPR019831">
    <property type="entry name" value="Mn/Fe_SOD_N"/>
</dbReference>
<sequence>MKTSNRRTFVKSSVVAAAAVLLAGSTMAESLVGEPTLAPVKFEIAKLTYQYADMEPAIDQTTMQIHYEKHYSAYVNNANEAIAAEKVQETDAKKLLANISKYSSKLRNNAGGAYNHELFWSLLRKPTQNNAPTGELLTAINKSFGSFEKFQEEFAKAAAGQFGSGWAWLVKDGNQLKIGSTANQDNPLMDVSKFKGTPILALDVWEHAYYLHYQNKRADYIKNFWSVVNWDQVAKLYKN</sequence>
<evidence type="ECO:0000256" key="1">
    <source>
        <dbReference type="ARBA" id="ARBA00008714"/>
    </source>
</evidence>
<dbReference type="PROSITE" id="PS00088">
    <property type="entry name" value="SOD_MN"/>
    <property type="match status" value="1"/>
</dbReference>
<keyword evidence="10" id="KW-1185">Reference proteome</keyword>
<dbReference type="Gene3D" id="1.10.287.990">
    <property type="entry name" value="Fe,Mn superoxide dismutase (SOD) domain"/>
    <property type="match status" value="1"/>
</dbReference>
<evidence type="ECO:0000259" key="8">
    <source>
        <dbReference type="Pfam" id="PF02777"/>
    </source>
</evidence>
<dbReference type="Proteomes" id="UP001500101">
    <property type="component" value="Unassembled WGS sequence"/>
</dbReference>
<evidence type="ECO:0000256" key="5">
    <source>
        <dbReference type="RuleBase" id="RU000414"/>
    </source>
</evidence>
<dbReference type="PIRSF" id="PIRSF000349">
    <property type="entry name" value="SODismutase"/>
    <property type="match status" value="1"/>
</dbReference>
<dbReference type="SUPFAM" id="SSF46609">
    <property type="entry name" value="Fe,Mn superoxide dismutase (SOD), N-terminal domain"/>
    <property type="match status" value="1"/>
</dbReference>
<dbReference type="PROSITE" id="PS51318">
    <property type="entry name" value="TAT"/>
    <property type="match status" value="1"/>
</dbReference>
<dbReference type="InterPro" id="IPR036314">
    <property type="entry name" value="SOD_C_sf"/>
</dbReference>
<proteinExistence type="inferred from homology"/>
<evidence type="ECO:0000313" key="9">
    <source>
        <dbReference type="EMBL" id="GAA4141150.1"/>
    </source>
</evidence>
<dbReference type="PANTHER" id="PTHR43595:SF2">
    <property type="entry name" value="SMALL RIBOSOMAL SUBUNIT PROTEIN MS42"/>
    <property type="match status" value="1"/>
</dbReference>
<comment type="catalytic activity">
    <reaction evidence="5">
        <text>2 superoxide + 2 H(+) = H2O2 + O2</text>
        <dbReference type="Rhea" id="RHEA:20696"/>
        <dbReference type="ChEBI" id="CHEBI:15378"/>
        <dbReference type="ChEBI" id="CHEBI:15379"/>
        <dbReference type="ChEBI" id="CHEBI:16240"/>
        <dbReference type="ChEBI" id="CHEBI:18421"/>
        <dbReference type="EC" id="1.15.1.1"/>
    </reaction>
</comment>
<keyword evidence="3 5" id="KW-0479">Metal-binding</keyword>
<dbReference type="SUPFAM" id="SSF54719">
    <property type="entry name" value="Fe,Mn superoxide dismutase (SOD), C-terminal domain"/>
    <property type="match status" value="1"/>
</dbReference>
<dbReference type="InterPro" id="IPR036324">
    <property type="entry name" value="Mn/Fe_SOD_N_sf"/>
</dbReference>
<feature type="signal peptide" evidence="6">
    <location>
        <begin position="1"/>
        <end position="28"/>
    </location>
</feature>
<feature type="domain" description="Manganese/iron superoxide dismutase C-terminal" evidence="8">
    <location>
        <begin position="132"/>
        <end position="235"/>
    </location>
</feature>
<dbReference type="Gene3D" id="3.55.40.20">
    <property type="entry name" value="Iron/manganese superoxide dismutase, C-terminal domain"/>
    <property type="match status" value="1"/>
</dbReference>
<dbReference type="PRINTS" id="PR01703">
    <property type="entry name" value="MNSODISMTASE"/>
</dbReference>
<dbReference type="PANTHER" id="PTHR43595">
    <property type="entry name" value="37S RIBOSOMAL PROTEIN S26, MITOCHONDRIAL"/>
    <property type="match status" value="1"/>
</dbReference>
<evidence type="ECO:0000259" key="7">
    <source>
        <dbReference type="Pfam" id="PF00081"/>
    </source>
</evidence>
<comment type="function">
    <text evidence="5">Destroys radicals which are normally produced within the cells and which are toxic to biological systems.</text>
</comment>
<comment type="caution">
    <text evidence="9">The sequence shown here is derived from an EMBL/GenBank/DDBJ whole genome shotgun (WGS) entry which is preliminary data.</text>
</comment>
<evidence type="ECO:0000256" key="3">
    <source>
        <dbReference type="ARBA" id="ARBA00022723"/>
    </source>
</evidence>
<dbReference type="Pfam" id="PF00081">
    <property type="entry name" value="Sod_Fe_N"/>
    <property type="match status" value="1"/>
</dbReference>
<keyword evidence="4 5" id="KW-0560">Oxidoreductase</keyword>
<feature type="chain" id="PRO_5046658251" description="Superoxide dismutase" evidence="6">
    <location>
        <begin position="29"/>
        <end position="239"/>
    </location>
</feature>